<dbReference type="GO" id="GO:0043130">
    <property type="term" value="F:ubiquitin binding"/>
    <property type="evidence" value="ECO:0007669"/>
    <property type="project" value="InterPro"/>
</dbReference>
<sequence>MSAIVCGKRSFFEELPSPTPKRIRCSSSSPVRYSPPRSSPNSQRSSAVEHLVAAFPGMDKQLIEKVLDECGDDLDSAIRSLNDLCLSNAGKLNGEVDSNSQLETRNVAAAADIGANGERGPLDGQSAQNNIPMDGAQWVELFVSEMMCASNMDDARARASRALEALEKSIVARAGAEAVHSFQQENAVLKEQIQALVQENSILKRAVAIQHERQKDYEDKTEELQNLKQMVSQYQEQLHTLEVNNYALAMHLKQAQQNSSSISGRFNPDVF</sequence>
<dbReference type="Gramene" id="Kaladp0069s0072.1.v1.1">
    <property type="protein sequence ID" value="Kaladp0069s0072.1.v1.1"/>
    <property type="gene ID" value="Kaladp0069s0072.v1.1"/>
</dbReference>
<organism evidence="4 5">
    <name type="scientific">Kalanchoe fedtschenkoi</name>
    <name type="common">Lavender scallops</name>
    <name type="synonym">South American air plant</name>
    <dbReference type="NCBI Taxonomy" id="63787"/>
    <lineage>
        <taxon>Eukaryota</taxon>
        <taxon>Viridiplantae</taxon>
        <taxon>Streptophyta</taxon>
        <taxon>Embryophyta</taxon>
        <taxon>Tracheophyta</taxon>
        <taxon>Spermatophyta</taxon>
        <taxon>Magnoliopsida</taxon>
        <taxon>eudicotyledons</taxon>
        <taxon>Gunneridae</taxon>
        <taxon>Pentapetalae</taxon>
        <taxon>Saxifragales</taxon>
        <taxon>Crassulaceae</taxon>
        <taxon>Kalanchoe</taxon>
    </lineage>
</organism>
<dbReference type="EnsemblPlants" id="Kaladp0069s0072.1.v1.1">
    <property type="protein sequence ID" value="Kaladp0069s0072.1.v1.1"/>
    <property type="gene ID" value="Kaladp0069s0072.v1.1"/>
</dbReference>
<dbReference type="PROSITE" id="PS51140">
    <property type="entry name" value="CUE"/>
    <property type="match status" value="1"/>
</dbReference>
<dbReference type="Gene3D" id="1.10.8.10">
    <property type="entry name" value="DNA helicase RuvA subunit, C-terminal domain"/>
    <property type="match status" value="1"/>
</dbReference>
<dbReference type="SUPFAM" id="SSF46934">
    <property type="entry name" value="UBA-like"/>
    <property type="match status" value="1"/>
</dbReference>
<dbReference type="AlphaFoldDB" id="A0A7N0UJS0"/>
<dbReference type="Pfam" id="PF02845">
    <property type="entry name" value="CUE"/>
    <property type="match status" value="1"/>
</dbReference>
<evidence type="ECO:0000313" key="5">
    <source>
        <dbReference type="Proteomes" id="UP000594263"/>
    </source>
</evidence>
<name>A0A7N0UJS0_KALFE</name>
<feature type="domain" description="CUE" evidence="3">
    <location>
        <begin position="43"/>
        <end position="88"/>
    </location>
</feature>
<evidence type="ECO:0000256" key="1">
    <source>
        <dbReference type="SAM" id="Coils"/>
    </source>
</evidence>
<feature type="compositionally biased region" description="Low complexity" evidence="2">
    <location>
        <begin position="25"/>
        <end position="46"/>
    </location>
</feature>
<dbReference type="CDD" id="cd14279">
    <property type="entry name" value="CUE"/>
    <property type="match status" value="1"/>
</dbReference>
<dbReference type="PANTHER" id="PTHR31245:SF1">
    <property type="entry name" value="UBIQUITIN SYSTEM COMPONENT CUE PROTEIN"/>
    <property type="match status" value="1"/>
</dbReference>
<proteinExistence type="predicted"/>
<feature type="coiled-coil region" evidence="1">
    <location>
        <begin position="149"/>
        <end position="244"/>
    </location>
</feature>
<accession>A0A7N0UJS0</accession>
<dbReference type="PANTHER" id="PTHR31245">
    <property type="entry name" value="UBIQUITIN SYSTEM COMPONENT CUE PROTEIN"/>
    <property type="match status" value="1"/>
</dbReference>
<reference evidence="4" key="1">
    <citation type="submission" date="2021-01" db="UniProtKB">
        <authorList>
            <consortium name="EnsemblPlants"/>
        </authorList>
    </citation>
    <scope>IDENTIFICATION</scope>
</reference>
<dbReference type="Proteomes" id="UP000594263">
    <property type="component" value="Unplaced"/>
</dbReference>
<dbReference type="InterPro" id="IPR009060">
    <property type="entry name" value="UBA-like_sf"/>
</dbReference>
<evidence type="ECO:0000256" key="2">
    <source>
        <dbReference type="SAM" id="MobiDB-lite"/>
    </source>
</evidence>
<protein>
    <recommendedName>
        <fullName evidence="3">CUE domain-containing protein</fullName>
    </recommendedName>
</protein>
<dbReference type="OMA" id="CIQHERQ"/>
<keyword evidence="5" id="KW-1185">Reference proteome</keyword>
<evidence type="ECO:0000313" key="4">
    <source>
        <dbReference type="EnsemblPlants" id="Kaladp0069s0072.1.v1.1"/>
    </source>
</evidence>
<dbReference type="InterPro" id="IPR003892">
    <property type="entry name" value="CUE"/>
</dbReference>
<keyword evidence="1" id="KW-0175">Coiled coil</keyword>
<evidence type="ECO:0000259" key="3">
    <source>
        <dbReference type="PROSITE" id="PS51140"/>
    </source>
</evidence>
<feature type="region of interest" description="Disordered" evidence="2">
    <location>
        <begin position="15"/>
        <end position="46"/>
    </location>
</feature>